<feature type="region of interest" description="Disordered" evidence="1">
    <location>
        <begin position="54"/>
        <end position="88"/>
    </location>
</feature>
<dbReference type="EMBL" id="LSRX01000481">
    <property type="protein sequence ID" value="OLP96066.1"/>
    <property type="molecule type" value="Genomic_DNA"/>
</dbReference>
<name>A0A1Q9DLK4_SYMMI</name>
<accession>A0A1Q9DLK4</accession>
<protein>
    <submittedName>
        <fullName evidence="2">Uncharacterized protein</fullName>
    </submittedName>
</protein>
<dbReference type="AlphaFoldDB" id="A0A1Q9DLK4"/>
<reference evidence="2 3" key="1">
    <citation type="submission" date="2016-02" db="EMBL/GenBank/DDBJ databases">
        <title>Genome analysis of coral dinoflagellate symbionts highlights evolutionary adaptations to a symbiotic lifestyle.</title>
        <authorList>
            <person name="Aranda M."/>
            <person name="Li Y."/>
            <person name="Liew Y.J."/>
            <person name="Baumgarten S."/>
            <person name="Simakov O."/>
            <person name="Wilson M."/>
            <person name="Piel J."/>
            <person name="Ashoor H."/>
            <person name="Bougouffa S."/>
            <person name="Bajic V.B."/>
            <person name="Ryu T."/>
            <person name="Ravasi T."/>
            <person name="Bayer T."/>
            <person name="Micklem G."/>
            <person name="Kim H."/>
            <person name="Bhak J."/>
            <person name="Lajeunesse T.C."/>
            <person name="Voolstra C.R."/>
        </authorList>
    </citation>
    <scope>NUCLEOTIDE SEQUENCE [LARGE SCALE GENOMIC DNA]</scope>
    <source>
        <strain evidence="2 3">CCMP2467</strain>
    </source>
</reference>
<feature type="compositionally biased region" description="Basic and acidic residues" evidence="1">
    <location>
        <begin position="54"/>
        <end position="69"/>
    </location>
</feature>
<evidence type="ECO:0000313" key="2">
    <source>
        <dbReference type="EMBL" id="OLP96066.1"/>
    </source>
</evidence>
<comment type="caution">
    <text evidence="2">The sequence shown here is derived from an EMBL/GenBank/DDBJ whole genome shotgun (WGS) entry which is preliminary data.</text>
</comment>
<proteinExistence type="predicted"/>
<feature type="region of interest" description="Disordered" evidence="1">
    <location>
        <begin position="794"/>
        <end position="824"/>
    </location>
</feature>
<sequence length="824" mass="91724">MRSSEQRFGTKELQLSPLAQEWLLRLRGRDKSTPGGSELSAEADALRRLESLSEAKPQAKQEVTPDRCQVEPPSLGLETSRPTFRPNGTDVEVSTHTTLLWLQSADPASADAPLAEQAHCLLQNAPLLRNLRALPSKAKAWLLERAARGACLSDSWLASWDWQELLPPTMTAFLNSLIGFCITGRLATNVRGPVLAILTFLALVPPVVDSPPPFCGREEEPPLVSDHLIAAALVEVALTCLNCTFLTAWEEEAIRFSAASAVRLRDHLTHSGKEHLRSEMLENVAEKPNRLPPTSSDETIWHAKHYTGRGFMKFYTTGEDLGKVELAESVVERCGSEEGFKHCFHSWEPLGAAAAVHLAARSVSFKAQELESLAWMIELLKPRCIYHYNHGGLYFDIKFAFRVTFDSLLRILAEDWGPAQQALSEQRGLGPTQLSKLPSEFLLMAIGIKKDHIFQGVIYGQPRHPLFMRAIARAFSKEVMSKVANLECMIFRKTLCRFLKDDMGQEPAVGWNISPTYGPVYLLQEQLSGVFQSKNDLANDGHDFVTQKKVTVGLHQMLELAEGLQRQCQRPWMLGTSPEDQEGALPGGELICDDIQASITNNTFDDIMDAVKHERNYAGISSKNVMRCIPRGLRLHPGKPGWLTCRHCRKNGHLLEFRNDIGVLAHDEEARFGLGMRHATAFMNSLLDMLDDDEATKISVSDEPAEVMGAFQDTLRGLICLGRLLELDELWNFEPKDCFDAKLFRMLLARSCRTGLRSLGRGGRGGRGTGMSLAATRASRLARLLANVTPLMDDTENERSEKLSELKVREEGSKDPVLTEPALF</sequence>
<evidence type="ECO:0000256" key="1">
    <source>
        <dbReference type="SAM" id="MobiDB-lite"/>
    </source>
</evidence>
<keyword evidence="3" id="KW-1185">Reference proteome</keyword>
<feature type="compositionally biased region" description="Basic and acidic residues" evidence="1">
    <location>
        <begin position="797"/>
        <end position="814"/>
    </location>
</feature>
<dbReference type="OrthoDB" id="438163at2759"/>
<organism evidence="2 3">
    <name type="scientific">Symbiodinium microadriaticum</name>
    <name type="common">Dinoflagellate</name>
    <name type="synonym">Zooxanthella microadriatica</name>
    <dbReference type="NCBI Taxonomy" id="2951"/>
    <lineage>
        <taxon>Eukaryota</taxon>
        <taxon>Sar</taxon>
        <taxon>Alveolata</taxon>
        <taxon>Dinophyceae</taxon>
        <taxon>Suessiales</taxon>
        <taxon>Symbiodiniaceae</taxon>
        <taxon>Symbiodinium</taxon>
    </lineage>
</organism>
<gene>
    <name evidence="2" type="ORF">AK812_SmicGene21742</name>
</gene>
<dbReference type="Proteomes" id="UP000186817">
    <property type="component" value="Unassembled WGS sequence"/>
</dbReference>
<evidence type="ECO:0000313" key="3">
    <source>
        <dbReference type="Proteomes" id="UP000186817"/>
    </source>
</evidence>